<dbReference type="Proteomes" id="UP000838878">
    <property type="component" value="Chromosome 11"/>
</dbReference>
<evidence type="ECO:0000256" key="1">
    <source>
        <dbReference type="ARBA" id="ARBA00004613"/>
    </source>
</evidence>
<dbReference type="GO" id="GO:0005179">
    <property type="term" value="F:hormone activity"/>
    <property type="evidence" value="ECO:0007669"/>
    <property type="project" value="InterPro"/>
</dbReference>
<reference evidence="5" key="1">
    <citation type="submission" date="2021-12" db="EMBL/GenBank/DDBJ databases">
        <authorList>
            <person name="Martin H S."/>
        </authorList>
    </citation>
    <scope>NUCLEOTIDE SEQUENCE</scope>
</reference>
<organism evidence="5 6">
    <name type="scientific">Brenthis ino</name>
    <name type="common">lesser marbled fritillary</name>
    <dbReference type="NCBI Taxonomy" id="405034"/>
    <lineage>
        <taxon>Eukaryota</taxon>
        <taxon>Metazoa</taxon>
        <taxon>Ecdysozoa</taxon>
        <taxon>Arthropoda</taxon>
        <taxon>Hexapoda</taxon>
        <taxon>Insecta</taxon>
        <taxon>Pterygota</taxon>
        <taxon>Neoptera</taxon>
        <taxon>Endopterygota</taxon>
        <taxon>Lepidoptera</taxon>
        <taxon>Glossata</taxon>
        <taxon>Ditrysia</taxon>
        <taxon>Papilionoidea</taxon>
        <taxon>Nymphalidae</taxon>
        <taxon>Heliconiinae</taxon>
        <taxon>Argynnini</taxon>
        <taxon>Brenthis</taxon>
    </lineage>
</organism>
<feature type="compositionally biased region" description="Polar residues" evidence="4">
    <location>
        <begin position="152"/>
        <end position="181"/>
    </location>
</feature>
<dbReference type="AlphaFoldDB" id="A0A8J9VCG5"/>
<evidence type="ECO:0000256" key="4">
    <source>
        <dbReference type="SAM" id="MobiDB-lite"/>
    </source>
</evidence>
<proteinExistence type="inferred from homology"/>
<sequence>MDCYISSDFIENWTGKRLSAMRAILSAILLLSAILSCATQAQYPRPRRPERFDTAEQISNYLKELQEYYSVHGRGRYGKRQMHVADASVIFREMPFFEHTLNDDMFKNLGYNFVNIQTLLGIRCKIFITIITLDMAPTKFGIFKARSRDNTEQPSTENLLQSSTSSDHVNTPDSPVPSTSKGIMAHDMSALDIFSVLNIEDDDEEFIGDDSASQRASLSSKIAEQQIIYQNLQNESTGTSTMTLEDLDEMQIYDEPDKTLTIEDDASTSYDANSIQFDDPSIAPSEDISMYCAMLKKPKKSRSKEQQLTDFDMWQASNVEVMQNLLRRSGTLDEQIKWEAIATSRGLCTLTDSCTCDDCTGAKYLAGMSDGDGGLGAAPLFSAINVGCQVQ</sequence>
<name>A0A8J9VCG5_9NEOP</name>
<keyword evidence="3" id="KW-0964">Secreted</keyword>
<evidence type="ECO:0000256" key="2">
    <source>
        <dbReference type="ARBA" id="ARBA00010022"/>
    </source>
</evidence>
<feature type="region of interest" description="Disordered" evidence="4">
    <location>
        <begin position="147"/>
        <end position="182"/>
    </location>
</feature>
<comment type="subcellular location">
    <subcellularLocation>
        <location evidence="1">Secreted</location>
    </subcellularLocation>
</comment>
<evidence type="ECO:0000313" key="5">
    <source>
        <dbReference type="EMBL" id="CAH0716830.1"/>
    </source>
</evidence>
<keyword evidence="6" id="KW-1185">Reference proteome</keyword>
<evidence type="ECO:0000313" key="6">
    <source>
        <dbReference type="Proteomes" id="UP000838878"/>
    </source>
</evidence>
<dbReference type="GO" id="GO:0005576">
    <property type="term" value="C:extracellular region"/>
    <property type="evidence" value="ECO:0007669"/>
    <property type="project" value="UniProtKB-SubCell"/>
</dbReference>
<feature type="non-terminal residue" evidence="5">
    <location>
        <position position="391"/>
    </location>
</feature>
<dbReference type="Pfam" id="PF00159">
    <property type="entry name" value="Hormone_3"/>
    <property type="match status" value="1"/>
</dbReference>
<dbReference type="EMBL" id="OV170231">
    <property type="protein sequence ID" value="CAH0716830.1"/>
    <property type="molecule type" value="Genomic_DNA"/>
</dbReference>
<accession>A0A8J9VCG5</accession>
<dbReference type="InterPro" id="IPR001955">
    <property type="entry name" value="Pancreatic_hormone-like"/>
</dbReference>
<dbReference type="OrthoDB" id="7416705at2759"/>
<gene>
    <name evidence="5" type="ORF">BINO364_LOCUS3518</name>
</gene>
<evidence type="ECO:0000256" key="3">
    <source>
        <dbReference type="ARBA" id="ARBA00022525"/>
    </source>
</evidence>
<comment type="similarity">
    <text evidence="2">Belongs to the NPY family.</text>
</comment>
<protein>
    <submittedName>
        <fullName evidence="5">Uncharacterized protein</fullName>
    </submittedName>
</protein>